<keyword evidence="3" id="KW-1185">Reference proteome</keyword>
<dbReference type="EMBL" id="WIXE01018795">
    <property type="protein sequence ID" value="KAK5970608.1"/>
    <property type="molecule type" value="Genomic_DNA"/>
</dbReference>
<protein>
    <submittedName>
        <fullName evidence="2">Uncharacterized protein</fullName>
    </submittedName>
</protein>
<dbReference type="AlphaFoldDB" id="A0AAN8IHL6"/>
<feature type="compositionally biased region" description="Basic and acidic residues" evidence="1">
    <location>
        <begin position="48"/>
        <end position="63"/>
    </location>
</feature>
<proteinExistence type="predicted"/>
<accession>A0AAN8IHL6</accession>
<feature type="compositionally biased region" description="Polar residues" evidence="1">
    <location>
        <begin position="64"/>
        <end position="77"/>
    </location>
</feature>
<evidence type="ECO:0000256" key="1">
    <source>
        <dbReference type="SAM" id="MobiDB-lite"/>
    </source>
</evidence>
<comment type="caution">
    <text evidence="2">The sequence shown here is derived from an EMBL/GenBank/DDBJ whole genome shotgun (WGS) entry which is preliminary data.</text>
</comment>
<evidence type="ECO:0000313" key="2">
    <source>
        <dbReference type="EMBL" id="KAK5970608.1"/>
    </source>
</evidence>
<name>A0AAN8IHL6_TRICO</name>
<feature type="non-terminal residue" evidence="2">
    <location>
        <position position="1"/>
    </location>
</feature>
<sequence length="77" mass="8383">SHSTQMALIYANAVNKRINNPSLKPKKKNTRPCSVLDDSSVASAYEGQTRKLSREGALARKSESYANTDSTPIVTSQ</sequence>
<evidence type="ECO:0000313" key="3">
    <source>
        <dbReference type="Proteomes" id="UP001331761"/>
    </source>
</evidence>
<reference evidence="2 3" key="1">
    <citation type="submission" date="2019-10" db="EMBL/GenBank/DDBJ databases">
        <title>Assembly and Annotation for the nematode Trichostrongylus colubriformis.</title>
        <authorList>
            <person name="Martin J."/>
        </authorList>
    </citation>
    <scope>NUCLEOTIDE SEQUENCE [LARGE SCALE GENOMIC DNA]</scope>
    <source>
        <strain evidence="2">G859</strain>
        <tissue evidence="2">Whole worm</tissue>
    </source>
</reference>
<feature type="region of interest" description="Disordered" evidence="1">
    <location>
        <begin position="15"/>
        <end position="77"/>
    </location>
</feature>
<gene>
    <name evidence="2" type="ORF">GCK32_000399</name>
</gene>
<organism evidence="2 3">
    <name type="scientific">Trichostrongylus colubriformis</name>
    <name type="common">Black scour worm</name>
    <dbReference type="NCBI Taxonomy" id="6319"/>
    <lineage>
        <taxon>Eukaryota</taxon>
        <taxon>Metazoa</taxon>
        <taxon>Ecdysozoa</taxon>
        <taxon>Nematoda</taxon>
        <taxon>Chromadorea</taxon>
        <taxon>Rhabditida</taxon>
        <taxon>Rhabditina</taxon>
        <taxon>Rhabditomorpha</taxon>
        <taxon>Strongyloidea</taxon>
        <taxon>Trichostrongylidae</taxon>
        <taxon>Trichostrongylus</taxon>
    </lineage>
</organism>
<dbReference type="Proteomes" id="UP001331761">
    <property type="component" value="Unassembled WGS sequence"/>
</dbReference>